<dbReference type="Proteomes" id="UP000299102">
    <property type="component" value="Unassembled WGS sequence"/>
</dbReference>
<feature type="compositionally biased region" description="Basic residues" evidence="1">
    <location>
        <begin position="56"/>
        <end position="71"/>
    </location>
</feature>
<dbReference type="EMBL" id="BGZK01001697">
    <property type="protein sequence ID" value="GBP84781.1"/>
    <property type="molecule type" value="Genomic_DNA"/>
</dbReference>
<name>A0A4C1Z7H7_EUMVA</name>
<feature type="region of interest" description="Disordered" evidence="1">
    <location>
        <begin position="1"/>
        <end position="71"/>
    </location>
</feature>
<organism evidence="2 3">
    <name type="scientific">Eumeta variegata</name>
    <name type="common">Bagworm moth</name>
    <name type="synonym">Eumeta japonica</name>
    <dbReference type="NCBI Taxonomy" id="151549"/>
    <lineage>
        <taxon>Eukaryota</taxon>
        <taxon>Metazoa</taxon>
        <taxon>Ecdysozoa</taxon>
        <taxon>Arthropoda</taxon>
        <taxon>Hexapoda</taxon>
        <taxon>Insecta</taxon>
        <taxon>Pterygota</taxon>
        <taxon>Neoptera</taxon>
        <taxon>Endopterygota</taxon>
        <taxon>Lepidoptera</taxon>
        <taxon>Glossata</taxon>
        <taxon>Ditrysia</taxon>
        <taxon>Tineoidea</taxon>
        <taxon>Psychidae</taxon>
        <taxon>Oiketicinae</taxon>
        <taxon>Eumeta</taxon>
    </lineage>
</organism>
<comment type="caution">
    <text evidence="2">The sequence shown here is derived from an EMBL/GenBank/DDBJ whole genome shotgun (WGS) entry which is preliminary data.</text>
</comment>
<protein>
    <submittedName>
        <fullName evidence="2">Uncharacterized protein</fullName>
    </submittedName>
</protein>
<feature type="compositionally biased region" description="Basic and acidic residues" evidence="1">
    <location>
        <begin position="1"/>
        <end position="16"/>
    </location>
</feature>
<gene>
    <name evidence="2" type="ORF">EVAR_66536_1</name>
</gene>
<accession>A0A4C1Z7H7</accession>
<proteinExistence type="predicted"/>
<evidence type="ECO:0000313" key="2">
    <source>
        <dbReference type="EMBL" id="GBP84781.1"/>
    </source>
</evidence>
<evidence type="ECO:0000256" key="1">
    <source>
        <dbReference type="SAM" id="MobiDB-lite"/>
    </source>
</evidence>
<reference evidence="2 3" key="1">
    <citation type="journal article" date="2019" name="Commun. Biol.">
        <title>The bagworm genome reveals a unique fibroin gene that provides high tensile strength.</title>
        <authorList>
            <person name="Kono N."/>
            <person name="Nakamura H."/>
            <person name="Ohtoshi R."/>
            <person name="Tomita M."/>
            <person name="Numata K."/>
            <person name="Arakawa K."/>
        </authorList>
    </citation>
    <scope>NUCLEOTIDE SEQUENCE [LARGE SCALE GENOMIC DNA]</scope>
</reference>
<evidence type="ECO:0000313" key="3">
    <source>
        <dbReference type="Proteomes" id="UP000299102"/>
    </source>
</evidence>
<keyword evidence="3" id="KW-1185">Reference proteome</keyword>
<dbReference type="AlphaFoldDB" id="A0A4C1Z7H7"/>
<sequence>MRTRRYGFEGKREDNGVAKVPMGARRGAGRGRSGPITRRTAQEAYGETTRPVHLSTSRRRRPRKSKSKKKMPYPIIGVEVSRFTLAQIPLIYLPIGLMRCDGACAKMSSRIYQESIAKLMSLRDDEKHYLYMIT</sequence>